<dbReference type="InterPro" id="IPR003439">
    <property type="entry name" value="ABC_transporter-like_ATP-bd"/>
</dbReference>
<gene>
    <name evidence="4" type="ORF">D9Q98_004983</name>
</gene>
<dbReference type="Pfam" id="PF00005">
    <property type="entry name" value="ABC_tran"/>
    <property type="match status" value="1"/>
</dbReference>
<dbReference type="Gene3D" id="3.40.50.300">
    <property type="entry name" value="P-loop containing nucleotide triphosphate hydrolases"/>
    <property type="match status" value="1"/>
</dbReference>
<evidence type="ECO:0000256" key="2">
    <source>
        <dbReference type="ARBA" id="ARBA00022840"/>
    </source>
</evidence>
<protein>
    <recommendedName>
        <fullName evidence="3">ABC transporter domain-containing protein</fullName>
    </recommendedName>
</protein>
<keyword evidence="5" id="KW-1185">Reference proteome</keyword>
<dbReference type="PROSITE" id="PS50893">
    <property type="entry name" value="ABC_TRANSPORTER_2"/>
    <property type="match status" value="1"/>
</dbReference>
<dbReference type="SMART" id="SM00382">
    <property type="entry name" value="AAA"/>
    <property type="match status" value="1"/>
</dbReference>
<organism evidence="4 5">
    <name type="scientific">Chlorella vulgaris</name>
    <name type="common">Green alga</name>
    <dbReference type="NCBI Taxonomy" id="3077"/>
    <lineage>
        <taxon>Eukaryota</taxon>
        <taxon>Viridiplantae</taxon>
        <taxon>Chlorophyta</taxon>
        <taxon>core chlorophytes</taxon>
        <taxon>Trebouxiophyceae</taxon>
        <taxon>Chlorellales</taxon>
        <taxon>Chlorellaceae</taxon>
        <taxon>Chlorella clade</taxon>
        <taxon>Chlorella</taxon>
    </lineage>
</organism>
<evidence type="ECO:0000313" key="5">
    <source>
        <dbReference type="Proteomes" id="UP001055712"/>
    </source>
</evidence>
<dbReference type="GO" id="GO:0016887">
    <property type="term" value="F:ATP hydrolysis activity"/>
    <property type="evidence" value="ECO:0007669"/>
    <property type="project" value="InterPro"/>
</dbReference>
<dbReference type="PANTHER" id="PTHR43158:SF12">
    <property type="entry name" value="ABC TRANSPORTER FAMILY PROTEIN"/>
    <property type="match status" value="1"/>
</dbReference>
<dbReference type="InterPro" id="IPR003593">
    <property type="entry name" value="AAA+_ATPase"/>
</dbReference>
<feature type="domain" description="ABC transporter" evidence="3">
    <location>
        <begin position="66"/>
        <end position="309"/>
    </location>
</feature>
<keyword evidence="2" id="KW-0067">ATP-binding</keyword>
<dbReference type="OrthoDB" id="6512918at2759"/>
<evidence type="ECO:0000259" key="3">
    <source>
        <dbReference type="PROSITE" id="PS50893"/>
    </source>
</evidence>
<dbReference type="Proteomes" id="UP001055712">
    <property type="component" value="Unassembled WGS sequence"/>
</dbReference>
<dbReference type="AlphaFoldDB" id="A0A9D4TN88"/>
<sequence length="364" mass="39015">MPVPLSVTNPKAVGLVAAQAAELPTQGPFARMAQQPADQGSTKQAAAAAADPVPAATASGSNDWAVETCSLSFSYPDLDGRPLPGKAAVVRDMSIQLPRGATCLLIGPNGAGKTTLLKVLGGKHMVPEDAVRVLGEPPFHATNLTSSGALAYVGGNWERDIAFAGYAVPLAGDIPASQMLNSLPGIDPARRDRLIDVLDIDPAWRMHLVSDGQRRRVQIAMGLLKPFKVLLLDEITVDLDVLGRADLMTFLRDECRERGATIIYATHIFDGLEAWPSHLMYVAGGQLQVFEKAENIPELQSGQLLALVERWLREEQRQRQALAAKQGPADGSKELLEVASWNNGWASGRLASSMKLSSNAVMRM</sequence>
<comment type="caution">
    <text evidence="4">The sequence shown here is derived from an EMBL/GenBank/DDBJ whole genome shotgun (WGS) entry which is preliminary data.</text>
</comment>
<accession>A0A9D4TN88</accession>
<reference evidence="4" key="2">
    <citation type="submission" date="2020-11" db="EMBL/GenBank/DDBJ databases">
        <authorList>
            <person name="Cecchin M."/>
            <person name="Marcolungo L."/>
            <person name="Rossato M."/>
            <person name="Girolomoni L."/>
            <person name="Cosentino E."/>
            <person name="Cuine S."/>
            <person name="Li-Beisson Y."/>
            <person name="Delledonne M."/>
            <person name="Ballottari M."/>
        </authorList>
    </citation>
    <scope>NUCLEOTIDE SEQUENCE</scope>
    <source>
        <strain evidence="4">211/11P</strain>
        <tissue evidence="4">Whole cell</tissue>
    </source>
</reference>
<reference evidence="4" key="1">
    <citation type="journal article" date="2019" name="Plant J.">
        <title>Chlorella vulgaris genome assembly and annotation reveals the molecular basis for metabolic acclimation to high light conditions.</title>
        <authorList>
            <person name="Cecchin M."/>
            <person name="Marcolungo L."/>
            <person name="Rossato M."/>
            <person name="Girolomoni L."/>
            <person name="Cosentino E."/>
            <person name="Cuine S."/>
            <person name="Li-Beisson Y."/>
            <person name="Delledonne M."/>
            <person name="Ballottari M."/>
        </authorList>
    </citation>
    <scope>NUCLEOTIDE SEQUENCE</scope>
    <source>
        <strain evidence="4">211/11P</strain>
    </source>
</reference>
<dbReference type="InterPro" id="IPR027417">
    <property type="entry name" value="P-loop_NTPase"/>
</dbReference>
<proteinExistence type="predicted"/>
<dbReference type="PANTHER" id="PTHR43158">
    <property type="entry name" value="SKFA PEPTIDE EXPORT ATP-BINDING PROTEIN SKFE"/>
    <property type="match status" value="1"/>
</dbReference>
<dbReference type="GO" id="GO:0005524">
    <property type="term" value="F:ATP binding"/>
    <property type="evidence" value="ECO:0007669"/>
    <property type="project" value="UniProtKB-KW"/>
</dbReference>
<dbReference type="SUPFAM" id="SSF52540">
    <property type="entry name" value="P-loop containing nucleoside triphosphate hydrolases"/>
    <property type="match status" value="1"/>
</dbReference>
<dbReference type="EMBL" id="SIDB01000007">
    <property type="protein sequence ID" value="KAI3430388.1"/>
    <property type="molecule type" value="Genomic_DNA"/>
</dbReference>
<evidence type="ECO:0000256" key="1">
    <source>
        <dbReference type="ARBA" id="ARBA00022741"/>
    </source>
</evidence>
<name>A0A9D4TN88_CHLVU</name>
<evidence type="ECO:0000313" key="4">
    <source>
        <dbReference type="EMBL" id="KAI3430388.1"/>
    </source>
</evidence>
<keyword evidence="1" id="KW-0547">Nucleotide-binding</keyword>